<comment type="caution">
    <text evidence="3">The sequence shown here is derived from an EMBL/GenBank/DDBJ whole genome shotgun (WGS) entry which is preliminary data.</text>
</comment>
<accession>A0ABN1FVR2</accession>
<protein>
    <recommendedName>
        <fullName evidence="2">DUF305 domain-containing protein</fullName>
    </recommendedName>
</protein>
<evidence type="ECO:0000313" key="4">
    <source>
        <dbReference type="Proteomes" id="UP001501427"/>
    </source>
</evidence>
<dbReference type="Proteomes" id="UP001501427">
    <property type="component" value="Unassembled WGS sequence"/>
</dbReference>
<keyword evidence="4" id="KW-1185">Reference proteome</keyword>
<feature type="signal peptide" evidence="1">
    <location>
        <begin position="1"/>
        <end position="21"/>
    </location>
</feature>
<dbReference type="EMBL" id="BAAAHD010000093">
    <property type="protein sequence ID" value="GAA0598835.1"/>
    <property type="molecule type" value="Genomic_DNA"/>
</dbReference>
<dbReference type="InterPro" id="IPR012347">
    <property type="entry name" value="Ferritin-like"/>
</dbReference>
<feature type="domain" description="DUF305" evidence="2">
    <location>
        <begin position="50"/>
        <end position="182"/>
    </location>
</feature>
<gene>
    <name evidence="3" type="ORF">GCM10009546_71050</name>
</gene>
<feature type="chain" id="PRO_5045350606" description="DUF305 domain-containing protein" evidence="1">
    <location>
        <begin position="22"/>
        <end position="188"/>
    </location>
</feature>
<dbReference type="InterPro" id="IPR005183">
    <property type="entry name" value="DUF305_CopM-like"/>
</dbReference>
<organism evidence="3 4">
    <name type="scientific">Actinomadura livida</name>
    <dbReference type="NCBI Taxonomy" id="79909"/>
    <lineage>
        <taxon>Bacteria</taxon>
        <taxon>Bacillati</taxon>
        <taxon>Actinomycetota</taxon>
        <taxon>Actinomycetes</taxon>
        <taxon>Streptosporangiales</taxon>
        <taxon>Thermomonosporaceae</taxon>
        <taxon>Actinomadura</taxon>
    </lineage>
</organism>
<dbReference type="Gene3D" id="1.20.1260.10">
    <property type="match status" value="1"/>
</dbReference>
<evidence type="ECO:0000313" key="3">
    <source>
        <dbReference type="EMBL" id="GAA0598835.1"/>
    </source>
</evidence>
<evidence type="ECO:0000256" key="1">
    <source>
        <dbReference type="SAM" id="SignalP"/>
    </source>
</evidence>
<keyword evidence="1" id="KW-0732">Signal</keyword>
<reference evidence="3 4" key="1">
    <citation type="journal article" date="2019" name="Int. J. Syst. Evol. Microbiol.">
        <title>The Global Catalogue of Microorganisms (GCM) 10K type strain sequencing project: providing services to taxonomists for standard genome sequencing and annotation.</title>
        <authorList>
            <consortium name="The Broad Institute Genomics Platform"/>
            <consortium name="The Broad Institute Genome Sequencing Center for Infectious Disease"/>
            <person name="Wu L."/>
            <person name="Ma J."/>
        </authorList>
    </citation>
    <scope>NUCLEOTIDE SEQUENCE [LARGE SCALE GENOMIC DNA]</scope>
    <source>
        <strain evidence="3 4">JCM 10667</strain>
    </source>
</reference>
<sequence length="188" mass="20763">MTLGRMLLVIPVLCCGSLVMGCSGGTPSSQRSIPASAYGMKSPAAYSEWDVKFIKGAYLSHSEVTEVLRKTPERTDNPKIRELATGILTVRNGELQMLTTWLKSWDMPAPKPSPTSRAVKELNRLSDTAYDSELLEFLVKNQQALLRLATQEQEAGKFTPARRLAEQTVKSSTGVISNMRIMSDNLKQ</sequence>
<name>A0ABN1FVR2_9ACTN</name>
<evidence type="ECO:0000259" key="2">
    <source>
        <dbReference type="Pfam" id="PF03713"/>
    </source>
</evidence>
<dbReference type="Pfam" id="PF03713">
    <property type="entry name" value="DUF305"/>
    <property type="match status" value="1"/>
</dbReference>
<dbReference type="PROSITE" id="PS51257">
    <property type="entry name" value="PROKAR_LIPOPROTEIN"/>
    <property type="match status" value="1"/>
</dbReference>
<proteinExistence type="predicted"/>